<proteinExistence type="inferred from homology"/>
<evidence type="ECO:0000256" key="7">
    <source>
        <dbReference type="ARBA" id="ARBA00022840"/>
    </source>
</evidence>
<dbReference type="Proteomes" id="UP000295788">
    <property type="component" value="Unassembled WGS sequence"/>
</dbReference>
<comment type="subunit">
    <text evidence="3 11">Monomer.</text>
</comment>
<evidence type="ECO:0000313" key="15">
    <source>
        <dbReference type="EMBL" id="TCS83080.1"/>
    </source>
</evidence>
<dbReference type="PANTHER" id="PTHR11956:SF5">
    <property type="entry name" value="ARGININE--TRNA LIGASE, CYTOPLASMIC"/>
    <property type="match status" value="1"/>
</dbReference>
<feature type="domain" description="DALR anticodon binding" evidence="13">
    <location>
        <begin position="446"/>
        <end position="563"/>
    </location>
</feature>
<feature type="domain" description="Arginyl tRNA synthetase N-terminal" evidence="14">
    <location>
        <begin position="4"/>
        <end position="80"/>
    </location>
</feature>
<dbReference type="GO" id="GO:0006420">
    <property type="term" value="P:arginyl-tRNA aminoacylation"/>
    <property type="evidence" value="ECO:0007669"/>
    <property type="project" value="UniProtKB-UniRule"/>
</dbReference>
<dbReference type="FunFam" id="1.10.730.10:FF:000006">
    <property type="entry name" value="Arginyl-tRNA synthetase 2, mitochondrial"/>
    <property type="match status" value="1"/>
</dbReference>
<evidence type="ECO:0000256" key="9">
    <source>
        <dbReference type="ARBA" id="ARBA00023146"/>
    </source>
</evidence>
<dbReference type="InterPro" id="IPR009080">
    <property type="entry name" value="tRNAsynth_Ia_anticodon-bd"/>
</dbReference>
<dbReference type="CDD" id="cd00671">
    <property type="entry name" value="ArgRS_core"/>
    <property type="match status" value="1"/>
</dbReference>
<dbReference type="Pfam" id="PF00750">
    <property type="entry name" value="tRNA-synt_1d"/>
    <property type="match status" value="1"/>
</dbReference>
<accession>A0A4R3KK23</accession>
<dbReference type="SUPFAM" id="SSF52374">
    <property type="entry name" value="Nucleotidylyl transferase"/>
    <property type="match status" value="1"/>
</dbReference>
<dbReference type="SUPFAM" id="SSF55190">
    <property type="entry name" value="Arginyl-tRNA synthetase (ArgRS), N-terminal 'additional' domain"/>
    <property type="match status" value="1"/>
</dbReference>
<keyword evidence="5 11" id="KW-0436">Ligase</keyword>
<dbReference type="PANTHER" id="PTHR11956">
    <property type="entry name" value="ARGINYL-TRNA SYNTHETASE"/>
    <property type="match status" value="1"/>
</dbReference>
<evidence type="ECO:0000256" key="3">
    <source>
        <dbReference type="ARBA" id="ARBA00011245"/>
    </source>
</evidence>
<dbReference type="InterPro" id="IPR035684">
    <property type="entry name" value="ArgRS_core"/>
</dbReference>
<keyword evidence="6 11" id="KW-0547">Nucleotide-binding</keyword>
<dbReference type="FunFam" id="3.40.50.620:FF:000116">
    <property type="entry name" value="Arginine--tRNA ligase"/>
    <property type="match status" value="1"/>
</dbReference>
<evidence type="ECO:0000256" key="5">
    <source>
        <dbReference type="ARBA" id="ARBA00022598"/>
    </source>
</evidence>
<evidence type="ECO:0000313" key="16">
    <source>
        <dbReference type="Proteomes" id="UP000295788"/>
    </source>
</evidence>
<evidence type="ECO:0000259" key="13">
    <source>
        <dbReference type="SMART" id="SM00836"/>
    </source>
</evidence>
<organism evidence="15 16">
    <name type="scientific">Tepidibacillus fermentans</name>
    <dbReference type="NCBI Taxonomy" id="1281767"/>
    <lineage>
        <taxon>Bacteria</taxon>
        <taxon>Bacillati</taxon>
        <taxon>Bacillota</taxon>
        <taxon>Bacilli</taxon>
        <taxon>Bacillales</taxon>
        <taxon>Bacillaceae</taxon>
        <taxon>Tepidibacillus</taxon>
    </lineage>
</organism>
<keyword evidence="4 11" id="KW-0963">Cytoplasm</keyword>
<dbReference type="EC" id="6.1.1.19" evidence="11"/>
<comment type="similarity">
    <text evidence="2 11 12">Belongs to the class-I aminoacyl-tRNA synthetase family.</text>
</comment>
<comment type="caution">
    <text evidence="15">The sequence shown here is derived from an EMBL/GenBank/DDBJ whole genome shotgun (WGS) entry which is preliminary data.</text>
</comment>
<reference evidence="15 16" key="1">
    <citation type="submission" date="2019-03" db="EMBL/GenBank/DDBJ databases">
        <title>Genomic Encyclopedia of Type Strains, Phase IV (KMG-IV): sequencing the most valuable type-strain genomes for metagenomic binning, comparative biology and taxonomic classification.</title>
        <authorList>
            <person name="Goeker M."/>
        </authorList>
    </citation>
    <scope>NUCLEOTIDE SEQUENCE [LARGE SCALE GENOMIC DNA]</scope>
    <source>
        <strain evidence="15 16">DSM 23802</strain>
    </source>
</reference>
<evidence type="ECO:0000256" key="2">
    <source>
        <dbReference type="ARBA" id="ARBA00005594"/>
    </source>
</evidence>
<dbReference type="AlphaFoldDB" id="A0A4R3KK23"/>
<evidence type="ECO:0000256" key="8">
    <source>
        <dbReference type="ARBA" id="ARBA00022917"/>
    </source>
</evidence>
<comment type="catalytic activity">
    <reaction evidence="10 11">
        <text>tRNA(Arg) + L-arginine + ATP = L-arginyl-tRNA(Arg) + AMP + diphosphate</text>
        <dbReference type="Rhea" id="RHEA:20301"/>
        <dbReference type="Rhea" id="RHEA-COMP:9658"/>
        <dbReference type="Rhea" id="RHEA-COMP:9673"/>
        <dbReference type="ChEBI" id="CHEBI:30616"/>
        <dbReference type="ChEBI" id="CHEBI:32682"/>
        <dbReference type="ChEBI" id="CHEBI:33019"/>
        <dbReference type="ChEBI" id="CHEBI:78442"/>
        <dbReference type="ChEBI" id="CHEBI:78513"/>
        <dbReference type="ChEBI" id="CHEBI:456215"/>
        <dbReference type="EC" id="6.1.1.19"/>
    </reaction>
</comment>
<dbReference type="EMBL" id="SMAB01000006">
    <property type="protein sequence ID" value="TCS83080.1"/>
    <property type="molecule type" value="Genomic_DNA"/>
</dbReference>
<evidence type="ECO:0000256" key="12">
    <source>
        <dbReference type="RuleBase" id="RU363038"/>
    </source>
</evidence>
<evidence type="ECO:0000256" key="4">
    <source>
        <dbReference type="ARBA" id="ARBA00022490"/>
    </source>
</evidence>
<dbReference type="InterPro" id="IPR001278">
    <property type="entry name" value="Arg-tRNA-ligase"/>
</dbReference>
<dbReference type="SMART" id="SM01016">
    <property type="entry name" value="Arg_tRNA_synt_N"/>
    <property type="match status" value="1"/>
</dbReference>
<comment type="caution">
    <text evidence="11">Lacks conserved residue(s) required for the propagation of feature annotation.</text>
</comment>
<dbReference type="Gene3D" id="1.10.730.10">
    <property type="entry name" value="Isoleucyl-tRNA Synthetase, Domain 1"/>
    <property type="match status" value="1"/>
</dbReference>
<dbReference type="GO" id="GO:0005524">
    <property type="term" value="F:ATP binding"/>
    <property type="evidence" value="ECO:0007669"/>
    <property type="project" value="UniProtKB-UniRule"/>
</dbReference>
<keyword evidence="7 11" id="KW-0067">ATP-binding</keyword>
<evidence type="ECO:0000259" key="14">
    <source>
        <dbReference type="SMART" id="SM01016"/>
    </source>
</evidence>
<evidence type="ECO:0000256" key="10">
    <source>
        <dbReference type="ARBA" id="ARBA00049339"/>
    </source>
</evidence>
<dbReference type="InterPro" id="IPR005148">
    <property type="entry name" value="Arg-tRNA-synth_N"/>
</dbReference>
<evidence type="ECO:0000256" key="1">
    <source>
        <dbReference type="ARBA" id="ARBA00004496"/>
    </source>
</evidence>
<gene>
    <name evidence="11" type="primary">argS</name>
    <name evidence="15" type="ORF">EDD72_1066</name>
</gene>
<protein>
    <recommendedName>
        <fullName evidence="11">Arginine--tRNA ligase</fullName>
        <ecNumber evidence="11">6.1.1.19</ecNumber>
    </recommendedName>
    <alternativeName>
        <fullName evidence="11">Arginyl-tRNA synthetase</fullName>
        <shortName evidence="11">ArgRS</shortName>
    </alternativeName>
</protein>
<dbReference type="GO" id="GO:0005737">
    <property type="term" value="C:cytoplasm"/>
    <property type="evidence" value="ECO:0007669"/>
    <property type="project" value="UniProtKB-SubCell"/>
</dbReference>
<comment type="subcellular location">
    <subcellularLocation>
        <location evidence="1 11">Cytoplasm</location>
    </subcellularLocation>
</comment>
<dbReference type="SMART" id="SM00836">
    <property type="entry name" value="DALR_1"/>
    <property type="match status" value="1"/>
</dbReference>
<name>A0A4R3KK23_9BACI</name>
<dbReference type="Gene3D" id="3.40.50.620">
    <property type="entry name" value="HUPs"/>
    <property type="match status" value="1"/>
</dbReference>
<keyword evidence="16" id="KW-1185">Reference proteome</keyword>
<dbReference type="GO" id="GO:0004814">
    <property type="term" value="F:arginine-tRNA ligase activity"/>
    <property type="evidence" value="ECO:0007669"/>
    <property type="project" value="UniProtKB-UniRule"/>
</dbReference>
<evidence type="ECO:0000256" key="6">
    <source>
        <dbReference type="ARBA" id="ARBA00022741"/>
    </source>
</evidence>
<dbReference type="Pfam" id="PF05746">
    <property type="entry name" value="DALR_1"/>
    <property type="match status" value="1"/>
</dbReference>
<sequence length="563" mass="64427">MMKQYVAKVLSQHVDLSEEEILNVLEIPPSREMGDVAFPCFILAKTFRKAPQTIADELASKLEDPMLQAKAIGPYLNFHFDRSKYAANLIEEILAKKDTYGKSDLGKGKTVVVEYSSPNIAKPFSLPHLRSTMIGNSLAHIHEALGYKVVRINHLGDWGTQFGKLIVAYHKWGNEEVIRQNPIEELVKIYVKFHEEAETHPELEDEARVWFKKLEDGDEEATRLWKWFVDESLKEFEKIYQLLGVRFDHFLGESFYSDKMDRVVDELQEKGLLVESEGALIVDLSEENMPPIIIKKKDGSSIYATRDLAAALYRKDTFHFDKMFYVVGNEQSLHFQQVFTTLKKMGYTWANHLVHVPFGLMLFENKKMSTRKGTIVLLEEVLQKSIEMADQIIAEKNPDLPNRQDTAKAVGVGAVIFNDLKHNRMNEVNFSWEEALNFEGETGPYVQYTNARTQSLLRKSDFTEQDLLNIAGEFLQGEAAWDLVLLLSQYPDILIKAANRAEPSIVARYLLDVSAQFNRFYHQERIITENKEEQKAKVGLAMATSYVLQHGLSILGLKAPEQI</sequence>
<dbReference type="Pfam" id="PF03485">
    <property type="entry name" value="Arg_tRNA_synt_N"/>
    <property type="match status" value="1"/>
</dbReference>
<keyword evidence="9 11" id="KW-0030">Aminoacyl-tRNA synthetase</keyword>
<dbReference type="Gene3D" id="3.30.1360.70">
    <property type="entry name" value="Arginyl tRNA synthetase N-terminal domain"/>
    <property type="match status" value="1"/>
</dbReference>
<dbReference type="HAMAP" id="MF_00123">
    <property type="entry name" value="Arg_tRNA_synth"/>
    <property type="match status" value="1"/>
</dbReference>
<dbReference type="InterPro" id="IPR036695">
    <property type="entry name" value="Arg-tRNA-synth_N_sf"/>
</dbReference>
<dbReference type="SUPFAM" id="SSF47323">
    <property type="entry name" value="Anticodon-binding domain of a subclass of class I aminoacyl-tRNA synthetases"/>
    <property type="match status" value="1"/>
</dbReference>
<keyword evidence="8 11" id="KW-0648">Protein biosynthesis</keyword>
<evidence type="ECO:0000256" key="11">
    <source>
        <dbReference type="HAMAP-Rule" id="MF_00123"/>
    </source>
</evidence>
<dbReference type="InterPro" id="IPR014729">
    <property type="entry name" value="Rossmann-like_a/b/a_fold"/>
</dbReference>
<dbReference type="InterPro" id="IPR008909">
    <property type="entry name" value="DALR_anticod-bd"/>
</dbReference>
<dbReference type="CDD" id="cd07956">
    <property type="entry name" value="Anticodon_Ia_Arg"/>
    <property type="match status" value="1"/>
</dbReference>
<dbReference type="NCBIfam" id="TIGR00456">
    <property type="entry name" value="argS"/>
    <property type="match status" value="1"/>
</dbReference>
<dbReference type="PRINTS" id="PR01038">
    <property type="entry name" value="TRNASYNTHARG"/>
</dbReference>